<name>A0A101FYC2_9CHLR</name>
<dbReference type="Proteomes" id="UP000064249">
    <property type="component" value="Unassembled WGS sequence"/>
</dbReference>
<dbReference type="CDD" id="cd12797">
    <property type="entry name" value="M23_peptidase"/>
    <property type="match status" value="1"/>
</dbReference>
<dbReference type="SUPFAM" id="SSF51261">
    <property type="entry name" value="Duplicated hybrid motif"/>
    <property type="match status" value="1"/>
</dbReference>
<feature type="chain" id="PRO_5007096316" description="M23ase beta-sheet core domain-containing protein" evidence="1">
    <location>
        <begin position="25"/>
        <end position="413"/>
    </location>
</feature>
<dbReference type="InterPro" id="IPR016047">
    <property type="entry name" value="M23ase_b-sheet_dom"/>
</dbReference>
<comment type="caution">
    <text evidence="3">The sequence shown here is derived from an EMBL/GenBank/DDBJ whole genome shotgun (WGS) entry which is preliminary data.</text>
</comment>
<dbReference type="PROSITE" id="PS51257">
    <property type="entry name" value="PROKAR_LIPOPROTEIN"/>
    <property type="match status" value="1"/>
</dbReference>
<evidence type="ECO:0000313" key="4">
    <source>
        <dbReference type="Proteomes" id="UP000064249"/>
    </source>
</evidence>
<protein>
    <recommendedName>
        <fullName evidence="2">M23ase beta-sheet core domain-containing protein</fullName>
    </recommendedName>
</protein>
<sequence length="413" mass="45842">MMKNHRIPLLLIMSLFFLFACRTAQVDHSEQNEPAEPYNFSPGLNLIPDAELVYGPALGDFNVRDFIEMQAGYLADYSEEVGETRMSGAQIVEYISLLYSVNPRLLLAVLEYRSHWVSKALPEYQGEYPINAAQSERDGLFRQLSWAANELNRGFYIHEAGALGSFNLPDGTVIDVEDDLNHASAALQYFFGLFMDQHDWELAVSPLGLYTSYMRLFGDPFQFEWMDLYPADLQQPVLQLPFAQGERWHFTSGPHSAWGDGAGWAALDFSPPGEGVACYESDAWVRAAADGRITYAQDGAVLLDLDGDGNNSTGWVLLYMHIASDGRVQSGTMLQAGDAIGHPSCEGGISSGTHVHIARRYNGVWVSADRDIPFVMSGWISRGTGAQYEGELVLNDIAVEASGYVTEDNEIYW</sequence>
<proteinExistence type="predicted"/>
<evidence type="ECO:0000256" key="1">
    <source>
        <dbReference type="SAM" id="SignalP"/>
    </source>
</evidence>
<dbReference type="Gene3D" id="2.70.70.10">
    <property type="entry name" value="Glucose Permease (Domain IIA)"/>
    <property type="match status" value="1"/>
</dbReference>
<reference evidence="3 4" key="1">
    <citation type="journal article" date="2015" name="MBio">
        <title>Genome-Resolved Metagenomic Analysis Reveals Roles for Candidate Phyla and Other Microbial Community Members in Biogeochemical Transformations in Oil Reservoirs.</title>
        <authorList>
            <person name="Hu P."/>
            <person name="Tom L."/>
            <person name="Singh A."/>
            <person name="Thomas B.C."/>
            <person name="Baker B.J."/>
            <person name="Piceno Y.M."/>
            <person name="Andersen G.L."/>
            <person name="Banfield J.F."/>
        </authorList>
    </citation>
    <scope>NUCLEOTIDE SEQUENCE [LARGE SCALE GENOMIC DNA]</scope>
    <source>
        <strain evidence="3">46_16</strain>
    </source>
</reference>
<dbReference type="InterPro" id="IPR011055">
    <property type="entry name" value="Dup_hybrid_motif"/>
</dbReference>
<feature type="domain" description="M23ase beta-sheet core" evidence="2">
    <location>
        <begin position="282"/>
        <end position="366"/>
    </location>
</feature>
<gene>
    <name evidence="3" type="ORF">XD73_0427</name>
</gene>
<dbReference type="AlphaFoldDB" id="A0A101FYC2"/>
<organism evidence="3 4">
    <name type="scientific">Anaerolinea thermophila</name>
    <dbReference type="NCBI Taxonomy" id="167964"/>
    <lineage>
        <taxon>Bacteria</taxon>
        <taxon>Bacillati</taxon>
        <taxon>Chloroflexota</taxon>
        <taxon>Anaerolineae</taxon>
        <taxon>Anaerolineales</taxon>
        <taxon>Anaerolineaceae</taxon>
        <taxon>Anaerolinea</taxon>
    </lineage>
</organism>
<evidence type="ECO:0000313" key="3">
    <source>
        <dbReference type="EMBL" id="KUK46685.1"/>
    </source>
</evidence>
<dbReference type="EMBL" id="LGFU01000012">
    <property type="protein sequence ID" value="KUK46685.1"/>
    <property type="molecule type" value="Genomic_DNA"/>
</dbReference>
<dbReference type="Pfam" id="PF01551">
    <property type="entry name" value="Peptidase_M23"/>
    <property type="match status" value="1"/>
</dbReference>
<feature type="signal peptide" evidence="1">
    <location>
        <begin position="1"/>
        <end position="24"/>
    </location>
</feature>
<evidence type="ECO:0000259" key="2">
    <source>
        <dbReference type="Pfam" id="PF01551"/>
    </source>
</evidence>
<keyword evidence="1" id="KW-0732">Signal</keyword>
<accession>A0A101FYC2</accession>